<dbReference type="EMBL" id="ACYY01000026">
    <property type="protein sequence ID" value="EEW24069.1"/>
    <property type="molecule type" value="Genomic_DNA"/>
</dbReference>
<accession>C8S4I6</accession>
<comment type="similarity">
    <text evidence="2">Belongs to the bacterial solute-binding protein 2 family.</text>
</comment>
<evidence type="ECO:0000256" key="4">
    <source>
        <dbReference type="ARBA" id="ARBA00014452"/>
    </source>
</evidence>
<evidence type="ECO:0000313" key="11">
    <source>
        <dbReference type="Proteomes" id="UP000010121"/>
    </source>
</evidence>
<feature type="domain" description="Periplasmic binding protein" evidence="9">
    <location>
        <begin position="32"/>
        <end position="291"/>
    </location>
</feature>
<organism evidence="10 11">
    <name type="scientific">Rhodobacter ferrooxidans</name>
    <dbReference type="NCBI Taxonomy" id="371731"/>
    <lineage>
        <taxon>Bacteria</taxon>
        <taxon>Pseudomonadati</taxon>
        <taxon>Pseudomonadota</taxon>
        <taxon>Alphaproteobacteria</taxon>
        <taxon>Rhodobacterales</taxon>
        <taxon>Rhodobacter group</taxon>
        <taxon>Rhodobacter</taxon>
    </lineage>
</organism>
<dbReference type="PANTHER" id="PTHR30036:SF7">
    <property type="entry name" value="ABC TRANSPORTER PERIPLASMIC-BINDING PROTEIN YPHF"/>
    <property type="match status" value="1"/>
</dbReference>
<name>C8S4I6_9RHOB</name>
<dbReference type="PANTHER" id="PTHR30036">
    <property type="entry name" value="D-XYLOSE-BINDING PERIPLASMIC PROTEIN"/>
    <property type="match status" value="1"/>
</dbReference>
<dbReference type="GO" id="GO:0030288">
    <property type="term" value="C:outer membrane-bounded periplasmic space"/>
    <property type="evidence" value="ECO:0007669"/>
    <property type="project" value="TreeGrafter"/>
</dbReference>
<dbReference type="Pfam" id="PF13407">
    <property type="entry name" value="Peripla_BP_4"/>
    <property type="match status" value="1"/>
</dbReference>
<dbReference type="AlphaFoldDB" id="C8S4I6"/>
<dbReference type="InterPro" id="IPR050555">
    <property type="entry name" value="Bact_Solute-Bind_Prot2"/>
</dbReference>
<dbReference type="STRING" id="371731.Rsw2DRAFT_2964"/>
<proteinExistence type="inferred from homology"/>
<gene>
    <name evidence="10" type="ORF">Rsw2DRAFT_2964</name>
</gene>
<dbReference type="CDD" id="cd20003">
    <property type="entry name" value="PBP1_LsrB_Quorum_Sensing"/>
    <property type="match status" value="1"/>
</dbReference>
<dbReference type="GO" id="GO:0043190">
    <property type="term" value="C:ATP-binding cassette (ABC) transporter complex"/>
    <property type="evidence" value="ECO:0007669"/>
    <property type="project" value="InterPro"/>
</dbReference>
<evidence type="ECO:0000256" key="3">
    <source>
        <dbReference type="ARBA" id="ARBA00011262"/>
    </source>
</evidence>
<dbReference type="GO" id="GO:0030246">
    <property type="term" value="F:carbohydrate binding"/>
    <property type="evidence" value="ECO:0007669"/>
    <property type="project" value="TreeGrafter"/>
</dbReference>
<dbReference type="OrthoDB" id="9781890at2"/>
<protein>
    <recommendedName>
        <fullName evidence="4">Autoinducer 2-binding protein LsrB</fullName>
    </recommendedName>
</protein>
<evidence type="ECO:0000256" key="2">
    <source>
        <dbReference type="ARBA" id="ARBA00007639"/>
    </source>
</evidence>
<dbReference type="Proteomes" id="UP000010121">
    <property type="component" value="Unassembled WGS sequence"/>
</dbReference>
<dbReference type="RefSeq" id="WP_008032366.1">
    <property type="nucleotide sequence ID" value="NZ_ACYY01000026.1"/>
</dbReference>
<dbReference type="InterPro" id="IPR028082">
    <property type="entry name" value="Peripla_BP_I"/>
</dbReference>
<evidence type="ECO:0000259" key="9">
    <source>
        <dbReference type="Pfam" id="PF13407"/>
    </source>
</evidence>
<keyword evidence="5 8" id="KW-0732">Signal</keyword>
<dbReference type="InterPro" id="IPR030159">
    <property type="entry name" value="LsrB"/>
</dbReference>
<reference evidence="10 11" key="1">
    <citation type="submission" date="2009-08" db="EMBL/GenBank/DDBJ databases">
        <title>The draft genome of Rhodobacter sp. SW2.</title>
        <authorList>
            <consortium name="US DOE Joint Genome Institute (JGI-PGF)"/>
            <person name="Lucas S."/>
            <person name="Copeland A."/>
            <person name="Lapidus A."/>
            <person name="Glavina del Rio T."/>
            <person name="Tice H."/>
            <person name="Bruce D."/>
            <person name="Goodwin L."/>
            <person name="Pitluck S."/>
            <person name="Larimer F."/>
            <person name="Land M.L."/>
            <person name="Hauser L."/>
            <person name="Emerson D."/>
        </authorList>
    </citation>
    <scope>NUCLEOTIDE SEQUENCE [LARGE SCALE GENOMIC DNA]</scope>
    <source>
        <strain evidence="10 11">SW2</strain>
    </source>
</reference>
<evidence type="ECO:0000256" key="1">
    <source>
        <dbReference type="ARBA" id="ARBA00004418"/>
    </source>
</evidence>
<comment type="subunit">
    <text evidence="3">The complex is composed of two ATP-binding proteins (LsrA), two transmembrane proteins (LsrC and LsrD) and a solute-binding protein (LsrB).</text>
</comment>
<comment type="function">
    <text evidence="7">Part of the ABC transporter complex LsrABCD involved in autoinducer 2 (AI-2) import. Binds AI-2 and delivers it to the LsrC and LsrD permeases.</text>
</comment>
<dbReference type="NCBIfam" id="NF011937">
    <property type="entry name" value="PRK15408.1"/>
    <property type="match status" value="1"/>
</dbReference>
<keyword evidence="11" id="KW-1185">Reference proteome</keyword>
<evidence type="ECO:0000256" key="8">
    <source>
        <dbReference type="SAM" id="SignalP"/>
    </source>
</evidence>
<dbReference type="InterPro" id="IPR025997">
    <property type="entry name" value="SBP_2_dom"/>
</dbReference>
<evidence type="ECO:0000313" key="10">
    <source>
        <dbReference type="EMBL" id="EEW24069.1"/>
    </source>
</evidence>
<feature type="signal peptide" evidence="8">
    <location>
        <begin position="1"/>
        <end position="27"/>
    </location>
</feature>
<evidence type="ECO:0000256" key="7">
    <source>
        <dbReference type="ARBA" id="ARBA00025060"/>
    </source>
</evidence>
<feature type="chain" id="PRO_5002991876" description="Autoinducer 2-binding protein LsrB" evidence="8">
    <location>
        <begin position="28"/>
        <end position="345"/>
    </location>
</feature>
<dbReference type="Gene3D" id="3.40.50.2300">
    <property type="match status" value="2"/>
</dbReference>
<comment type="caution">
    <text evidence="10">The sequence shown here is derived from an EMBL/GenBank/DDBJ whole genome shotgun (WGS) entry which is preliminary data.</text>
</comment>
<comment type="subcellular location">
    <subcellularLocation>
        <location evidence="1">Periplasm</location>
    </subcellularLocation>
</comment>
<keyword evidence="6" id="KW-0574">Periplasm</keyword>
<evidence type="ECO:0000256" key="6">
    <source>
        <dbReference type="ARBA" id="ARBA00022764"/>
    </source>
</evidence>
<evidence type="ECO:0000256" key="5">
    <source>
        <dbReference type="ARBA" id="ARBA00022729"/>
    </source>
</evidence>
<dbReference type="SUPFAM" id="SSF53822">
    <property type="entry name" value="Periplasmic binding protein-like I"/>
    <property type="match status" value="1"/>
</dbReference>
<dbReference type="eggNOG" id="COG1879">
    <property type="taxonomic scope" value="Bacteria"/>
</dbReference>
<sequence length="345" mass="36671">MNLSRITIRTAVASALGLGLLAGAAFADGAKIAFIPKLTGVGFFESGGKGAMEMGTQLGIDVKYDGPSEASVSGQVEFINNFVNQGYNAIAISSLSPDGLCESLKRAQEKGVKVLTWDSDVNPECRSYYINQGTAEQLGALLVSMAADQMEDPTAPKKVAFHYSSPTVTDQNQWAEVAKAIIAKDYPSWEVVATEFSNQDAQKAVQVPTALFQTYPDLDAVICPDANALPGTAQAAENLGIAGKVIITGFSTPNTMRQYVKSGTVKAFGLWDVVVQGKLSVFIANEMVNGKVFKVGDKIDVPGIGTVEVSPNAIQGYSYEAEGNGIILLPERTVFTAENIDNFDF</sequence>